<accession>Q11F53</accession>
<dbReference type="KEGG" id="mes:Meso_2588"/>
<reference evidence="1" key="1">
    <citation type="submission" date="2006-06" db="EMBL/GenBank/DDBJ databases">
        <title>Complete sequence of chromosome of Chelativorans sp. BNC1.</title>
        <authorList>
            <consortium name="US DOE Joint Genome Institute"/>
            <person name="Copeland A."/>
            <person name="Lucas S."/>
            <person name="Lapidus A."/>
            <person name="Barry K."/>
            <person name="Detter J.C."/>
            <person name="Glavina del Rio T."/>
            <person name="Hammon N."/>
            <person name="Israni S."/>
            <person name="Dalin E."/>
            <person name="Tice H."/>
            <person name="Pitluck S."/>
            <person name="Chertkov O."/>
            <person name="Brettin T."/>
            <person name="Bruce D."/>
            <person name="Han C."/>
            <person name="Tapia R."/>
            <person name="Gilna P."/>
            <person name="Schmutz J."/>
            <person name="Larimer F."/>
            <person name="Land M."/>
            <person name="Hauser L."/>
            <person name="Kyrpides N."/>
            <person name="Mikhailova N."/>
            <person name="Richardson P."/>
        </authorList>
    </citation>
    <scope>NUCLEOTIDE SEQUENCE</scope>
    <source>
        <strain evidence="1">BNC1</strain>
    </source>
</reference>
<dbReference type="HOGENOM" id="CLU_2245110_0_0_5"/>
<dbReference type="STRING" id="266779.Meso_2588"/>
<proteinExistence type="predicted"/>
<gene>
    <name evidence="1" type="ordered locus">Meso_2588</name>
</gene>
<name>Q11F53_CHESB</name>
<evidence type="ECO:0000313" key="1">
    <source>
        <dbReference type="EMBL" id="ABG63972.1"/>
    </source>
</evidence>
<organism evidence="1">
    <name type="scientific">Chelativorans sp. (strain BNC1)</name>
    <dbReference type="NCBI Taxonomy" id="266779"/>
    <lineage>
        <taxon>Bacteria</taxon>
        <taxon>Pseudomonadati</taxon>
        <taxon>Pseudomonadota</taxon>
        <taxon>Alphaproteobacteria</taxon>
        <taxon>Hyphomicrobiales</taxon>
        <taxon>Phyllobacteriaceae</taxon>
        <taxon>Chelativorans</taxon>
    </lineage>
</organism>
<sequence length="104" mass="11127">MRMTIQMARQNKMTSHQAMALTLKDLIGHAGKSRSRRVSLPASRAIRSGSVRQWRGGRIAPGNHACPGGKPSCFTSGVTQRHAAVFRSFPAAGNVESPAICKGI</sequence>
<dbReference type="AlphaFoldDB" id="Q11F53"/>
<dbReference type="EMBL" id="CP000390">
    <property type="protein sequence ID" value="ABG63972.1"/>
    <property type="molecule type" value="Genomic_DNA"/>
</dbReference>
<protein>
    <submittedName>
        <fullName evidence="1">Uncharacterized protein</fullName>
    </submittedName>
</protein>